<keyword evidence="2" id="KW-1185">Reference proteome</keyword>
<name>A0A7X3IJD7_9BACL</name>
<comment type="caution">
    <text evidence="1">The sequence shown here is derived from an EMBL/GenBank/DDBJ whole genome shotgun (WGS) entry which is preliminary data.</text>
</comment>
<gene>
    <name evidence="1" type="ORF">GRF59_13165</name>
</gene>
<reference evidence="1 2" key="1">
    <citation type="submission" date="2019-12" db="EMBL/GenBank/DDBJ databases">
        <title>Paenibacillus sp. nov., an endophytic bacterium isolated from the stem of Dendrobium.</title>
        <authorList>
            <person name="Zhao R."/>
        </authorList>
    </citation>
    <scope>NUCLEOTIDE SEQUENCE [LARGE SCALE GENOMIC DNA]</scope>
    <source>
        <strain evidence="1 2">HJL G12</strain>
    </source>
</reference>
<dbReference type="Proteomes" id="UP000460318">
    <property type="component" value="Unassembled WGS sequence"/>
</dbReference>
<dbReference type="RefSeq" id="WP_160497975.1">
    <property type="nucleotide sequence ID" value="NZ_WUBI01000001.1"/>
</dbReference>
<evidence type="ECO:0000313" key="1">
    <source>
        <dbReference type="EMBL" id="MWV44578.1"/>
    </source>
</evidence>
<accession>A0A7X3IJD7</accession>
<proteinExistence type="predicted"/>
<dbReference type="EMBL" id="WUBI01000001">
    <property type="protein sequence ID" value="MWV44578.1"/>
    <property type="molecule type" value="Genomic_DNA"/>
</dbReference>
<sequence length="862" mass="94403">MSSNTPYLGLLKKDPTTDGNETFNIKTMLNENWDKIDFATDGLQSRVTKVEDRLNVPSSADITLQPGLQILKGVERDSLFKLGSIKGRTLINLTGRIGKGDDPSKLINYFLTSTVESGSTKITLSSSSVGSLAVRPITFSSGKKYILLGDVKNGNTTEDIFIQCASANTIEIFPLIKSLDSSKFVTIATKYAPSADLTTGSVEAVFQGTAGQYAWVKNLRAYEISEAEYFAIDSMSSEQLADKYPYVYSVTPVSNPYAIRYGENLLPPFTEWLTSPIGGTYDIKSAYELAFTGVADKSYYLYVEIPLMPNTDYCLSANHNGYLSVTNTELNVILVANTQDQSINFNTGASTAVRIYLSNVSYTGTAGSFYFAEPMLNIGSTQRTFKPRVDNMIALQTDLFADPVTGGDADEVFSREGQYLKLEKWKKSVLDGALSYSLRHTTAGFKVVSFPLQGAKAGQGQEYGTMIKYDGSLLANPKNDTLIQSDMWSNRTWESTVILSIANADSGWGESYTPTLDEIKAYFMGWKMCDGVLATNTYNGSGIKYWVYRLDGISNDINNWDGTTTTLPSTKAPNWNPYKLLYKLATPVVEAVVSDGCFTLIEGDNQIEVGTGIVLREGVKPALYVDGGVQYYWLNNLAVDIVTGSHSVFEYSTNNILKVLKNNVDESSKWTVFANHDSAPKKGMIAMIRDDKYEQSAFYSATYIKLDKSPVVPITGTVATNEKAQLTDLTAGVQEALQRVSVVEMKKAEKDAPGWITPTLLNGWVSYNNSGYTTVRFFKDSLGFVHIDGLIKNGSILAGTTVFVLPVGYRPSQALSSASVSEDAIKISVTRIKVETDGQVRLSSGALRDLAVLNIPPFLAEQ</sequence>
<organism evidence="1 2">
    <name type="scientific">Paenibacillus dendrobii</name>
    <dbReference type="NCBI Taxonomy" id="2691084"/>
    <lineage>
        <taxon>Bacteria</taxon>
        <taxon>Bacillati</taxon>
        <taxon>Bacillota</taxon>
        <taxon>Bacilli</taxon>
        <taxon>Bacillales</taxon>
        <taxon>Paenibacillaceae</taxon>
        <taxon>Paenibacillus</taxon>
    </lineage>
</organism>
<evidence type="ECO:0000313" key="2">
    <source>
        <dbReference type="Proteomes" id="UP000460318"/>
    </source>
</evidence>
<protein>
    <submittedName>
        <fullName evidence="1">Uncharacterized protein</fullName>
    </submittedName>
</protein>
<dbReference type="AlphaFoldDB" id="A0A7X3IJD7"/>